<keyword evidence="1" id="KW-1133">Transmembrane helix</keyword>
<dbReference type="SUPFAM" id="SSF81321">
    <property type="entry name" value="Family A G protein-coupled receptor-like"/>
    <property type="match status" value="1"/>
</dbReference>
<dbReference type="PANTHER" id="PTHR22943">
    <property type="entry name" value="7-TRANSMEMBRANE DOMAIN RECEPTOR C.ELEGANS"/>
    <property type="match status" value="1"/>
</dbReference>
<keyword evidence="1" id="KW-0472">Membrane</keyword>
<accession>A0A914QT85</accession>
<proteinExistence type="predicted"/>
<dbReference type="AlphaFoldDB" id="A0A914QT85"/>
<sequence length="141" mass="16123">MISLNVYAMPVPFYFRYHVICCINISRTLKSKVTAMHVKTKQINHQVQRTLVVQAIAPFLACNLPVTILFLMIYLQSQNQYITIICSSILAWIPVVNPIAALMIIRFYRRKIFSVANKMFNMPQQPPADLLFSATTASIKT</sequence>
<dbReference type="InterPro" id="IPR019428">
    <property type="entry name" value="7TM_GPCR_serpentine_rcpt_Str"/>
</dbReference>
<feature type="transmembrane region" description="Helical" evidence="1">
    <location>
        <begin position="51"/>
        <end position="75"/>
    </location>
</feature>
<protein>
    <submittedName>
        <fullName evidence="3">G protein-coupled receptor</fullName>
    </submittedName>
</protein>
<dbReference type="PANTHER" id="PTHR22943:SF248">
    <property type="entry name" value="SEVEN TM RECEPTOR"/>
    <property type="match status" value="1"/>
</dbReference>
<dbReference type="Pfam" id="PF10326">
    <property type="entry name" value="7TM_GPCR_Str"/>
    <property type="match status" value="1"/>
</dbReference>
<evidence type="ECO:0000313" key="2">
    <source>
        <dbReference type="Proteomes" id="UP000887578"/>
    </source>
</evidence>
<keyword evidence="1" id="KW-0812">Transmembrane</keyword>
<dbReference type="WBParaSite" id="PDA_v2.g6755.t1">
    <property type="protein sequence ID" value="PDA_v2.g6755.t1"/>
    <property type="gene ID" value="PDA_v2.g6755"/>
</dbReference>
<keyword evidence="2" id="KW-1185">Reference proteome</keyword>
<organism evidence="2 3">
    <name type="scientific">Panagrolaimus davidi</name>
    <dbReference type="NCBI Taxonomy" id="227884"/>
    <lineage>
        <taxon>Eukaryota</taxon>
        <taxon>Metazoa</taxon>
        <taxon>Ecdysozoa</taxon>
        <taxon>Nematoda</taxon>
        <taxon>Chromadorea</taxon>
        <taxon>Rhabditida</taxon>
        <taxon>Tylenchina</taxon>
        <taxon>Panagrolaimomorpha</taxon>
        <taxon>Panagrolaimoidea</taxon>
        <taxon>Panagrolaimidae</taxon>
        <taxon>Panagrolaimus</taxon>
    </lineage>
</organism>
<dbReference type="Proteomes" id="UP000887578">
    <property type="component" value="Unplaced"/>
</dbReference>
<feature type="transmembrane region" description="Helical" evidence="1">
    <location>
        <begin position="81"/>
        <end position="105"/>
    </location>
</feature>
<evidence type="ECO:0000256" key="1">
    <source>
        <dbReference type="SAM" id="Phobius"/>
    </source>
</evidence>
<evidence type="ECO:0000313" key="3">
    <source>
        <dbReference type="WBParaSite" id="PDA_v2.g6755.t1"/>
    </source>
</evidence>
<reference evidence="3" key="1">
    <citation type="submission" date="2022-11" db="UniProtKB">
        <authorList>
            <consortium name="WormBaseParasite"/>
        </authorList>
    </citation>
    <scope>IDENTIFICATION</scope>
</reference>
<name>A0A914QT85_9BILA</name>